<keyword evidence="2" id="KW-0812">Transmembrane</keyword>
<proteinExistence type="predicted"/>
<gene>
    <name evidence="3" type="ORF">Fmac_008374</name>
</gene>
<dbReference type="AlphaFoldDB" id="A0ABD1MXB1"/>
<reference evidence="3 4" key="1">
    <citation type="submission" date="2024-08" db="EMBL/GenBank/DDBJ databases">
        <title>Insights into the chromosomal genome structure of Flemingia macrophylla.</title>
        <authorList>
            <person name="Ding Y."/>
            <person name="Zhao Y."/>
            <person name="Bi W."/>
            <person name="Wu M."/>
            <person name="Zhao G."/>
            <person name="Gong Y."/>
            <person name="Li W."/>
            <person name="Zhang P."/>
        </authorList>
    </citation>
    <scope>NUCLEOTIDE SEQUENCE [LARGE SCALE GENOMIC DNA]</scope>
    <source>
        <strain evidence="3">DYQJB</strain>
        <tissue evidence="3">Leaf</tissue>
    </source>
</reference>
<feature type="compositionally biased region" description="Basic and acidic residues" evidence="1">
    <location>
        <begin position="23"/>
        <end position="44"/>
    </location>
</feature>
<dbReference type="EMBL" id="JBGMDY010000003">
    <property type="protein sequence ID" value="KAL2340434.1"/>
    <property type="molecule type" value="Genomic_DNA"/>
</dbReference>
<keyword evidence="4" id="KW-1185">Reference proteome</keyword>
<keyword evidence="2" id="KW-1133">Transmembrane helix</keyword>
<feature type="transmembrane region" description="Helical" evidence="2">
    <location>
        <begin position="104"/>
        <end position="123"/>
    </location>
</feature>
<evidence type="ECO:0000313" key="4">
    <source>
        <dbReference type="Proteomes" id="UP001603857"/>
    </source>
</evidence>
<protein>
    <submittedName>
        <fullName evidence="3">Uncharacterized protein</fullName>
    </submittedName>
</protein>
<sequence length="164" mass="18161">MAHLVPNMEELGHALHNVRVRTSEDKHECKVRSEVNNGNRERGLTNDGEEEQGPINILNVINLKKVGGYKNCSDFLLGSASNLLYIALVYIHTLSDGLLTVKEYRALAAGLAISVALLAMRAVPSATAFKIDFLERFPIEPLLNVSRATQQSFTRVSRGSKMHF</sequence>
<feature type="transmembrane region" description="Helical" evidence="2">
    <location>
        <begin position="75"/>
        <end position="92"/>
    </location>
</feature>
<organism evidence="3 4">
    <name type="scientific">Flemingia macrophylla</name>
    <dbReference type="NCBI Taxonomy" id="520843"/>
    <lineage>
        <taxon>Eukaryota</taxon>
        <taxon>Viridiplantae</taxon>
        <taxon>Streptophyta</taxon>
        <taxon>Embryophyta</taxon>
        <taxon>Tracheophyta</taxon>
        <taxon>Spermatophyta</taxon>
        <taxon>Magnoliopsida</taxon>
        <taxon>eudicotyledons</taxon>
        <taxon>Gunneridae</taxon>
        <taxon>Pentapetalae</taxon>
        <taxon>rosids</taxon>
        <taxon>fabids</taxon>
        <taxon>Fabales</taxon>
        <taxon>Fabaceae</taxon>
        <taxon>Papilionoideae</taxon>
        <taxon>50 kb inversion clade</taxon>
        <taxon>NPAAA clade</taxon>
        <taxon>indigoferoid/millettioid clade</taxon>
        <taxon>Phaseoleae</taxon>
        <taxon>Flemingia</taxon>
    </lineage>
</organism>
<name>A0ABD1MXB1_9FABA</name>
<feature type="region of interest" description="Disordered" evidence="1">
    <location>
        <begin position="23"/>
        <end position="49"/>
    </location>
</feature>
<dbReference type="Proteomes" id="UP001603857">
    <property type="component" value="Unassembled WGS sequence"/>
</dbReference>
<evidence type="ECO:0000256" key="1">
    <source>
        <dbReference type="SAM" id="MobiDB-lite"/>
    </source>
</evidence>
<evidence type="ECO:0000313" key="3">
    <source>
        <dbReference type="EMBL" id="KAL2340434.1"/>
    </source>
</evidence>
<accession>A0ABD1MXB1</accession>
<evidence type="ECO:0000256" key="2">
    <source>
        <dbReference type="SAM" id="Phobius"/>
    </source>
</evidence>
<keyword evidence="2" id="KW-0472">Membrane</keyword>
<comment type="caution">
    <text evidence="3">The sequence shown here is derived from an EMBL/GenBank/DDBJ whole genome shotgun (WGS) entry which is preliminary data.</text>
</comment>